<protein>
    <submittedName>
        <fullName evidence="8">Tyrosine-type recombinase/integrase</fullName>
    </submittedName>
</protein>
<proteinExistence type="inferred from homology"/>
<dbReference type="GO" id="GO:0006310">
    <property type="term" value="P:DNA recombination"/>
    <property type="evidence" value="ECO:0007669"/>
    <property type="project" value="UniProtKB-KW"/>
</dbReference>
<dbReference type="CDD" id="cd01189">
    <property type="entry name" value="INT_ICEBs1_C_like"/>
    <property type="match status" value="1"/>
</dbReference>
<dbReference type="PROSITE" id="PS51900">
    <property type="entry name" value="CB"/>
    <property type="match status" value="1"/>
</dbReference>
<sequence>MNNQTRKGDNIYYRKDGRWEGRYAIGRKSNGRLKYGYVYGKSYQTVKEKLFPLKKQAERMMELYGKSLMTYNEWIIKWKKDVQRSIKASTFSNYSYKLSRYLLPYLGDIPLYQLTTKKIQEIVDQFVENKLSPTSIQIIICLLKKTLNDARKQGLLYINPCDSVHLPKRRVQKVRALTCEQQRNLMEAVERCNDDKAQATTLALNTGMRIGEVAALRWENVDFVRGILTVNQTCTRIQTSKEKKTEVSYDSVKSAASHRIIPMNQKVQELLRRLEKKKTSEFVFSIGRKGCEPRLLTHYFHQVRKRAKLENIHFHQLRHTFATRCLEANVGIASVSALLGHSSTKMTLDVYSDSMMEERVTAVYAIEALAS</sequence>
<evidence type="ECO:0000256" key="4">
    <source>
        <dbReference type="ARBA" id="ARBA00023172"/>
    </source>
</evidence>
<dbReference type="InterPro" id="IPR002104">
    <property type="entry name" value="Integrase_catalytic"/>
</dbReference>
<gene>
    <name evidence="8" type="ORF">P7D78_01565</name>
</gene>
<dbReference type="GO" id="GO:0015074">
    <property type="term" value="P:DNA integration"/>
    <property type="evidence" value="ECO:0007669"/>
    <property type="project" value="UniProtKB-KW"/>
</dbReference>
<dbReference type="Gene3D" id="1.10.150.130">
    <property type="match status" value="1"/>
</dbReference>
<evidence type="ECO:0000259" key="7">
    <source>
        <dbReference type="PROSITE" id="PS51900"/>
    </source>
</evidence>
<evidence type="ECO:0000256" key="1">
    <source>
        <dbReference type="ARBA" id="ARBA00008857"/>
    </source>
</evidence>
<dbReference type="PROSITE" id="PS51898">
    <property type="entry name" value="TYR_RECOMBINASE"/>
    <property type="match status" value="1"/>
</dbReference>
<comment type="similarity">
    <text evidence="1">Belongs to the 'phage' integrase family.</text>
</comment>
<feature type="domain" description="Tyr recombinase" evidence="6">
    <location>
        <begin position="172"/>
        <end position="365"/>
    </location>
</feature>
<dbReference type="InterPro" id="IPR011010">
    <property type="entry name" value="DNA_brk_join_enz"/>
</dbReference>
<accession>A0AAW8SSS3</accession>
<dbReference type="PANTHER" id="PTHR30349">
    <property type="entry name" value="PHAGE INTEGRASE-RELATED"/>
    <property type="match status" value="1"/>
</dbReference>
<evidence type="ECO:0000313" key="9">
    <source>
        <dbReference type="Proteomes" id="UP001249240"/>
    </source>
</evidence>
<dbReference type="PANTHER" id="PTHR30349:SF64">
    <property type="entry name" value="PROPHAGE INTEGRASE INTD-RELATED"/>
    <property type="match status" value="1"/>
</dbReference>
<evidence type="ECO:0000256" key="5">
    <source>
        <dbReference type="PROSITE-ProRule" id="PRU01248"/>
    </source>
</evidence>
<dbReference type="GO" id="GO:0003677">
    <property type="term" value="F:DNA binding"/>
    <property type="evidence" value="ECO:0007669"/>
    <property type="project" value="UniProtKB-UniRule"/>
</dbReference>
<name>A0AAW8SSS3_9ENTE</name>
<dbReference type="InterPro" id="IPR044068">
    <property type="entry name" value="CB"/>
</dbReference>
<dbReference type="InterPro" id="IPR013762">
    <property type="entry name" value="Integrase-like_cat_sf"/>
</dbReference>
<comment type="caution">
    <text evidence="8">The sequence shown here is derived from an EMBL/GenBank/DDBJ whole genome shotgun (WGS) entry which is preliminary data.</text>
</comment>
<dbReference type="SUPFAM" id="SSF56349">
    <property type="entry name" value="DNA breaking-rejoining enzymes"/>
    <property type="match status" value="1"/>
</dbReference>
<dbReference type="RefSeq" id="WP_028020620.1">
    <property type="nucleotide sequence ID" value="NZ_CABLCA010000049.1"/>
</dbReference>
<dbReference type="Pfam" id="PF14659">
    <property type="entry name" value="Phage_int_SAM_3"/>
    <property type="match status" value="1"/>
</dbReference>
<dbReference type="InterPro" id="IPR050090">
    <property type="entry name" value="Tyrosine_recombinase_XerCD"/>
</dbReference>
<keyword evidence="4" id="KW-0233">DNA recombination</keyword>
<evidence type="ECO:0000259" key="6">
    <source>
        <dbReference type="PROSITE" id="PS51898"/>
    </source>
</evidence>
<keyword evidence="2" id="KW-0229">DNA integration</keyword>
<evidence type="ECO:0000256" key="2">
    <source>
        <dbReference type="ARBA" id="ARBA00022908"/>
    </source>
</evidence>
<dbReference type="Pfam" id="PF00589">
    <property type="entry name" value="Phage_integrase"/>
    <property type="match status" value="1"/>
</dbReference>
<dbReference type="InterPro" id="IPR004107">
    <property type="entry name" value="Integrase_SAM-like_N"/>
</dbReference>
<dbReference type="InterPro" id="IPR010998">
    <property type="entry name" value="Integrase_recombinase_N"/>
</dbReference>
<dbReference type="Proteomes" id="UP001249240">
    <property type="component" value="Unassembled WGS sequence"/>
</dbReference>
<dbReference type="EMBL" id="JARPXM010000001">
    <property type="protein sequence ID" value="MDT2536799.1"/>
    <property type="molecule type" value="Genomic_DNA"/>
</dbReference>
<dbReference type="AlphaFoldDB" id="A0AAW8SSS3"/>
<evidence type="ECO:0000256" key="3">
    <source>
        <dbReference type="ARBA" id="ARBA00023125"/>
    </source>
</evidence>
<keyword evidence="3 5" id="KW-0238">DNA-binding</keyword>
<dbReference type="Gene3D" id="1.10.443.10">
    <property type="entry name" value="Intergrase catalytic core"/>
    <property type="match status" value="1"/>
</dbReference>
<evidence type="ECO:0000313" key="8">
    <source>
        <dbReference type="EMBL" id="MDT2536799.1"/>
    </source>
</evidence>
<feature type="domain" description="Core-binding (CB)" evidence="7">
    <location>
        <begin position="69"/>
        <end position="151"/>
    </location>
</feature>
<reference evidence="8" key="1">
    <citation type="submission" date="2023-03" db="EMBL/GenBank/DDBJ databases">
        <authorList>
            <person name="Shen W."/>
            <person name="Cai J."/>
        </authorList>
    </citation>
    <scope>NUCLEOTIDE SEQUENCE</scope>
    <source>
        <strain evidence="8">B646-2</strain>
    </source>
</reference>
<organism evidence="8 9">
    <name type="scientific">Enterococcus raffinosus</name>
    <dbReference type="NCBI Taxonomy" id="71452"/>
    <lineage>
        <taxon>Bacteria</taxon>
        <taxon>Bacillati</taxon>
        <taxon>Bacillota</taxon>
        <taxon>Bacilli</taxon>
        <taxon>Lactobacillales</taxon>
        <taxon>Enterococcaceae</taxon>
        <taxon>Enterococcus</taxon>
    </lineage>
</organism>